<keyword evidence="1" id="KW-0678">Repressor</keyword>
<dbReference type="EMBL" id="QEFC01002439">
    <property type="protein sequence ID" value="KAE9452180.1"/>
    <property type="molecule type" value="Genomic_DNA"/>
</dbReference>
<comment type="subcellular location">
    <subcellularLocation>
        <location evidence="1">Nucleus</location>
    </subcellularLocation>
</comment>
<sequence length="92" mass="10758">MIRNEEEEEAENQVVGWPPIKSWRKKLMHRHQQAGGGRIMEDPTVERGSRGSNSTYVEVRMAGARNRKKDRSTTVSFFPGTFRHIDHHVWEL</sequence>
<dbReference type="InterPro" id="IPR033389">
    <property type="entry name" value="AUX/IAA_dom"/>
</dbReference>
<dbReference type="OrthoDB" id="1669041at2759"/>
<comment type="similarity">
    <text evidence="1">Belongs to the Aux/IAA family.</text>
</comment>
<evidence type="ECO:0000259" key="3">
    <source>
        <dbReference type="Pfam" id="PF02309"/>
    </source>
</evidence>
<name>A0A6A4L256_9ERIC</name>
<keyword evidence="1" id="KW-0804">Transcription</keyword>
<evidence type="ECO:0000313" key="5">
    <source>
        <dbReference type="Proteomes" id="UP000428333"/>
    </source>
</evidence>
<evidence type="ECO:0000256" key="1">
    <source>
        <dbReference type="RuleBase" id="RU004549"/>
    </source>
</evidence>
<dbReference type="AlphaFoldDB" id="A0A6A4L256"/>
<keyword evidence="5" id="KW-1185">Reference proteome</keyword>
<organism evidence="4 5">
    <name type="scientific">Rhododendron williamsianum</name>
    <dbReference type="NCBI Taxonomy" id="262921"/>
    <lineage>
        <taxon>Eukaryota</taxon>
        <taxon>Viridiplantae</taxon>
        <taxon>Streptophyta</taxon>
        <taxon>Embryophyta</taxon>
        <taxon>Tracheophyta</taxon>
        <taxon>Spermatophyta</taxon>
        <taxon>Magnoliopsida</taxon>
        <taxon>eudicotyledons</taxon>
        <taxon>Gunneridae</taxon>
        <taxon>Pentapetalae</taxon>
        <taxon>asterids</taxon>
        <taxon>Ericales</taxon>
        <taxon>Ericaceae</taxon>
        <taxon>Ericoideae</taxon>
        <taxon>Rhodoreae</taxon>
        <taxon>Rhododendron</taxon>
    </lineage>
</organism>
<comment type="function">
    <text evidence="1">Aux/IAA proteins are short-lived transcriptional factors that function as repressors of early auxin response genes at low auxin concentrations.</text>
</comment>
<keyword evidence="1" id="KW-0805">Transcription regulation</keyword>
<keyword evidence="1" id="KW-0927">Auxin signaling pathway</keyword>
<dbReference type="Proteomes" id="UP000428333">
    <property type="component" value="Linkage Group LG09"/>
</dbReference>
<dbReference type="GO" id="GO:0005634">
    <property type="term" value="C:nucleus"/>
    <property type="evidence" value="ECO:0007669"/>
    <property type="project" value="UniProtKB-SubCell"/>
</dbReference>
<feature type="domain" description="AUX/IAA" evidence="3">
    <location>
        <begin position="5"/>
        <end position="68"/>
    </location>
</feature>
<comment type="subunit">
    <text evidence="1">Homodimers and heterodimers.</text>
</comment>
<comment type="caution">
    <text evidence="4">The sequence shown here is derived from an EMBL/GenBank/DDBJ whole genome shotgun (WGS) entry which is preliminary data.</text>
</comment>
<evidence type="ECO:0000256" key="2">
    <source>
        <dbReference type="SAM" id="MobiDB-lite"/>
    </source>
</evidence>
<dbReference type="Pfam" id="PF02309">
    <property type="entry name" value="AUX_IAA"/>
    <property type="match status" value="1"/>
</dbReference>
<feature type="compositionally biased region" description="Basic and acidic residues" evidence="2">
    <location>
        <begin position="39"/>
        <end position="49"/>
    </location>
</feature>
<accession>A0A6A4L256</accession>
<protein>
    <recommendedName>
        <fullName evidence="1">Auxin-responsive protein</fullName>
    </recommendedName>
</protein>
<feature type="non-terminal residue" evidence="4">
    <location>
        <position position="1"/>
    </location>
</feature>
<keyword evidence="1" id="KW-0539">Nucleus</keyword>
<proteinExistence type="inferred from homology"/>
<evidence type="ECO:0000313" key="4">
    <source>
        <dbReference type="EMBL" id="KAE9452180.1"/>
    </source>
</evidence>
<dbReference type="GO" id="GO:0009734">
    <property type="term" value="P:auxin-activated signaling pathway"/>
    <property type="evidence" value="ECO:0007669"/>
    <property type="project" value="UniProtKB-UniRule"/>
</dbReference>
<feature type="region of interest" description="Disordered" evidence="2">
    <location>
        <begin position="26"/>
        <end position="54"/>
    </location>
</feature>
<gene>
    <name evidence="4" type="ORF">C3L33_15899</name>
</gene>
<reference evidence="4 5" key="1">
    <citation type="journal article" date="2019" name="Genome Biol. Evol.">
        <title>The Rhododendron genome and chromosomal organization provide insight into shared whole-genome duplications across the heath family (Ericaceae).</title>
        <authorList>
            <person name="Soza V.L."/>
            <person name="Lindsley D."/>
            <person name="Waalkes A."/>
            <person name="Ramage E."/>
            <person name="Patwardhan R.P."/>
            <person name="Burton J.N."/>
            <person name="Adey A."/>
            <person name="Kumar A."/>
            <person name="Qiu R."/>
            <person name="Shendure J."/>
            <person name="Hall B."/>
        </authorList>
    </citation>
    <scope>NUCLEOTIDE SEQUENCE [LARGE SCALE GENOMIC DNA]</scope>
    <source>
        <strain evidence="4">RSF 1966-606</strain>
    </source>
</reference>